<protein>
    <submittedName>
        <fullName evidence="1">Uncharacterized protein</fullName>
    </submittedName>
</protein>
<gene>
    <name evidence="1" type="ORF">GCM10023230_21620</name>
</gene>
<dbReference type="RefSeq" id="WP_264544537.1">
    <property type="nucleotide sequence ID" value="NZ_BAABIP010000018.1"/>
</dbReference>
<dbReference type="EMBL" id="BAABIP010000018">
    <property type="protein sequence ID" value="GAA4771080.1"/>
    <property type="molecule type" value="Genomic_DNA"/>
</dbReference>
<dbReference type="Proteomes" id="UP001500141">
    <property type="component" value="Unassembled WGS sequence"/>
</dbReference>
<name>A0ABP9A030_9FLAO</name>
<organism evidence="1 2">
    <name type="scientific">Flavobacterium hankyongi</name>
    <dbReference type="NCBI Taxonomy" id="1176532"/>
    <lineage>
        <taxon>Bacteria</taxon>
        <taxon>Pseudomonadati</taxon>
        <taxon>Bacteroidota</taxon>
        <taxon>Flavobacteriia</taxon>
        <taxon>Flavobacteriales</taxon>
        <taxon>Flavobacteriaceae</taxon>
        <taxon>Flavobacterium</taxon>
    </lineage>
</organism>
<keyword evidence="2" id="KW-1185">Reference proteome</keyword>
<evidence type="ECO:0000313" key="2">
    <source>
        <dbReference type="Proteomes" id="UP001500141"/>
    </source>
</evidence>
<accession>A0ABP9A030</accession>
<comment type="caution">
    <text evidence="1">The sequence shown here is derived from an EMBL/GenBank/DDBJ whole genome shotgun (WGS) entry which is preliminary data.</text>
</comment>
<proteinExistence type="predicted"/>
<reference evidence="2" key="1">
    <citation type="journal article" date="2019" name="Int. J. Syst. Evol. Microbiol.">
        <title>The Global Catalogue of Microorganisms (GCM) 10K type strain sequencing project: providing services to taxonomists for standard genome sequencing and annotation.</title>
        <authorList>
            <consortium name="The Broad Institute Genomics Platform"/>
            <consortium name="The Broad Institute Genome Sequencing Center for Infectious Disease"/>
            <person name="Wu L."/>
            <person name="Ma J."/>
        </authorList>
    </citation>
    <scope>NUCLEOTIDE SEQUENCE [LARGE SCALE GENOMIC DNA]</scope>
    <source>
        <strain evidence="2">JCM 18198</strain>
    </source>
</reference>
<sequence>MQAALNAVMGGRDYSNGALRWDGFDFAKNGFDHIKARTARLNINTNHLNTFLGHSAYSKYNPTNSLSAGVHLATSGNYKGMSLYSSSATYGGTIFWAPNPTNFAIGTSTVNGRNSGFSPCIQYDIVKPNINFNGKY</sequence>
<evidence type="ECO:0000313" key="1">
    <source>
        <dbReference type="EMBL" id="GAA4771080.1"/>
    </source>
</evidence>